<organism evidence="1">
    <name type="scientific">Oryza punctata</name>
    <name type="common">Red rice</name>
    <dbReference type="NCBI Taxonomy" id="4537"/>
    <lineage>
        <taxon>Eukaryota</taxon>
        <taxon>Viridiplantae</taxon>
        <taxon>Streptophyta</taxon>
        <taxon>Embryophyta</taxon>
        <taxon>Tracheophyta</taxon>
        <taxon>Spermatophyta</taxon>
        <taxon>Magnoliopsida</taxon>
        <taxon>Liliopsida</taxon>
        <taxon>Poales</taxon>
        <taxon>Poaceae</taxon>
        <taxon>BOP clade</taxon>
        <taxon>Oryzoideae</taxon>
        <taxon>Oryzeae</taxon>
        <taxon>Oryzinae</taxon>
        <taxon>Oryza</taxon>
    </lineage>
</organism>
<dbReference type="Proteomes" id="UP000026962">
    <property type="component" value="Chromosome 11"/>
</dbReference>
<evidence type="ECO:0000313" key="1">
    <source>
        <dbReference type="EnsemblPlants" id="OPUNC11G03060.1"/>
    </source>
</evidence>
<dbReference type="Gramene" id="OPUNC11G03060.1">
    <property type="protein sequence ID" value="OPUNC11G03060.1"/>
    <property type="gene ID" value="OPUNC11G03060"/>
</dbReference>
<name>A0A0E0MCJ8_ORYPU</name>
<protein>
    <submittedName>
        <fullName evidence="1">Uncharacterized protein</fullName>
    </submittedName>
</protein>
<evidence type="ECO:0000313" key="2">
    <source>
        <dbReference type="Proteomes" id="UP000026962"/>
    </source>
</evidence>
<proteinExistence type="predicted"/>
<reference evidence="1" key="2">
    <citation type="submission" date="2018-05" db="EMBL/GenBank/DDBJ databases">
        <title>OpunRS2 (Oryza punctata Reference Sequence Version 2).</title>
        <authorList>
            <person name="Zhang J."/>
            <person name="Kudrna D."/>
            <person name="Lee S."/>
            <person name="Talag J."/>
            <person name="Welchert J."/>
            <person name="Wing R.A."/>
        </authorList>
    </citation>
    <scope>NUCLEOTIDE SEQUENCE [LARGE SCALE GENOMIC DNA]</scope>
</reference>
<reference evidence="1" key="1">
    <citation type="submission" date="2015-04" db="UniProtKB">
        <authorList>
            <consortium name="EnsemblPlants"/>
        </authorList>
    </citation>
    <scope>IDENTIFICATION</scope>
</reference>
<sequence>MGNCLVIQDGRDKEIKIMGMDGGEILKLHQDAALATGFAPSHGIVVSDDPAADMAKAPPAAAAAVDTAGGVVRVKLVISKQQLKKMLHKDGVSLDDMVSLMQREASEQEMISYRGWRPALKSIPEGSDC</sequence>
<accession>A0A0E0MCJ8</accession>
<keyword evidence="2" id="KW-1185">Reference proteome</keyword>
<dbReference type="PANTHER" id="PTHR33148">
    <property type="entry name" value="PLASTID MOVEMENT IMPAIRED PROTEIN-RELATED"/>
    <property type="match status" value="1"/>
</dbReference>
<dbReference type="PANTHER" id="PTHR33148:SF72">
    <property type="entry name" value="EXPRESSED PROTEIN"/>
    <property type="match status" value="1"/>
</dbReference>
<dbReference type="HOGENOM" id="CLU_135250_0_0_1"/>
<dbReference type="EnsemblPlants" id="OPUNC11G03060.1">
    <property type="protein sequence ID" value="OPUNC11G03060.1"/>
    <property type="gene ID" value="OPUNC11G03060"/>
</dbReference>
<dbReference type="eggNOG" id="ENOG502S17J">
    <property type="taxonomic scope" value="Eukaryota"/>
</dbReference>
<dbReference type="OMA" id="NCLVIKV"/>
<dbReference type="AlphaFoldDB" id="A0A0E0MCJ8"/>